<evidence type="ECO:0000256" key="4">
    <source>
        <dbReference type="ARBA" id="ARBA00023014"/>
    </source>
</evidence>
<feature type="binding site" evidence="5">
    <location>
        <position position="41"/>
    </location>
    <ligand>
        <name>[4Fe-4S] cluster</name>
        <dbReference type="ChEBI" id="CHEBI:49883"/>
    </ligand>
</feature>
<feature type="binding site" evidence="5">
    <location>
        <position position="153"/>
    </location>
    <ligand>
        <name>isopentenyl diphosphate</name>
        <dbReference type="ChEBI" id="CHEBI:128769"/>
    </ligand>
</feature>
<dbReference type="EC" id="1.17.7.4" evidence="5"/>
<feature type="binding site" evidence="5">
    <location>
        <position position="153"/>
    </location>
    <ligand>
        <name>dimethylallyl diphosphate</name>
        <dbReference type="ChEBI" id="CHEBI:57623"/>
    </ligand>
</feature>
<dbReference type="Pfam" id="PF02401">
    <property type="entry name" value="LYTB"/>
    <property type="match status" value="1"/>
</dbReference>
<feature type="binding site" evidence="5">
    <location>
        <position position="251"/>
    </location>
    <ligand>
        <name>isopentenyl diphosphate</name>
        <dbReference type="ChEBI" id="CHEBI:128769"/>
    </ligand>
</feature>
<keyword evidence="5" id="KW-0414">Isoprene biosynthesis</keyword>
<feature type="binding site" evidence="5">
    <location>
        <position position="103"/>
    </location>
    <ligand>
        <name>isopentenyl diphosphate</name>
        <dbReference type="ChEBI" id="CHEBI:128769"/>
    </ligand>
</feature>
<reference evidence="7" key="1">
    <citation type="submission" date="2022-06" db="EMBL/GenBank/DDBJ databases">
        <title>Genomic Encyclopedia of Archaeal and Bacterial Type Strains, Phase II (KMG-II): from individual species to whole genera.</title>
        <authorList>
            <person name="Goeker M."/>
        </authorList>
    </citation>
    <scope>NUCLEOTIDE SEQUENCE</scope>
    <source>
        <strain evidence="7">DSM 43935</strain>
    </source>
</reference>
<dbReference type="GO" id="GO:0051745">
    <property type="term" value="F:4-hydroxy-3-methylbut-2-enyl diphosphate reductase activity"/>
    <property type="evidence" value="ECO:0007669"/>
    <property type="project" value="UniProtKB-UniRule"/>
</dbReference>
<comment type="catalytic activity">
    <reaction evidence="5">
        <text>isopentenyl diphosphate + 2 oxidized [2Fe-2S]-[ferredoxin] + H2O = (2E)-4-hydroxy-3-methylbut-2-enyl diphosphate + 2 reduced [2Fe-2S]-[ferredoxin] + 2 H(+)</text>
        <dbReference type="Rhea" id="RHEA:24488"/>
        <dbReference type="Rhea" id="RHEA-COMP:10000"/>
        <dbReference type="Rhea" id="RHEA-COMP:10001"/>
        <dbReference type="ChEBI" id="CHEBI:15377"/>
        <dbReference type="ChEBI" id="CHEBI:15378"/>
        <dbReference type="ChEBI" id="CHEBI:33737"/>
        <dbReference type="ChEBI" id="CHEBI:33738"/>
        <dbReference type="ChEBI" id="CHEBI:128753"/>
        <dbReference type="ChEBI" id="CHEBI:128769"/>
        <dbReference type="EC" id="1.17.7.4"/>
    </reaction>
</comment>
<dbReference type="CDD" id="cd13944">
    <property type="entry name" value="lytB_ispH"/>
    <property type="match status" value="1"/>
</dbReference>
<feature type="binding site" evidence="5">
    <location>
        <position position="70"/>
    </location>
    <ligand>
        <name>dimethylallyl diphosphate</name>
        <dbReference type="ChEBI" id="CHEBI:57623"/>
    </ligand>
</feature>
<dbReference type="PANTHER" id="PTHR30426">
    <property type="entry name" value="4-HYDROXY-3-METHYLBUT-2-ENYL DIPHOSPHATE REDUCTASE"/>
    <property type="match status" value="1"/>
</dbReference>
<feature type="compositionally biased region" description="Basic residues" evidence="6">
    <location>
        <begin position="19"/>
        <end position="28"/>
    </location>
</feature>
<feature type="region of interest" description="Disordered" evidence="6">
    <location>
        <begin position="327"/>
        <end position="383"/>
    </location>
</feature>
<feature type="binding site" evidence="5">
    <location>
        <position position="251"/>
    </location>
    <ligand>
        <name>(2E)-4-hydroxy-3-methylbut-2-enyl diphosphate</name>
        <dbReference type="ChEBI" id="CHEBI:128753"/>
    </ligand>
</feature>
<feature type="binding site" evidence="5">
    <location>
        <position position="103"/>
    </location>
    <ligand>
        <name>dimethylallyl diphosphate</name>
        <dbReference type="ChEBI" id="CHEBI:57623"/>
    </ligand>
</feature>
<keyword evidence="4 5" id="KW-0411">Iron-sulfur</keyword>
<dbReference type="AlphaFoldDB" id="A0AAE3GH18"/>
<evidence type="ECO:0000313" key="8">
    <source>
        <dbReference type="Proteomes" id="UP001206128"/>
    </source>
</evidence>
<comment type="caution">
    <text evidence="5">Lacks conserved residue(s) required for the propagation of feature annotation.</text>
</comment>
<feature type="compositionally biased region" description="Low complexity" evidence="6">
    <location>
        <begin position="332"/>
        <end position="341"/>
    </location>
</feature>
<feature type="binding site" evidence="5">
    <location>
        <position position="70"/>
    </location>
    <ligand>
        <name>isopentenyl diphosphate</name>
        <dbReference type="ChEBI" id="CHEBI:128769"/>
    </ligand>
</feature>
<feature type="binding site" evidence="5">
    <location>
        <position position="251"/>
    </location>
    <ligand>
        <name>dimethylallyl diphosphate</name>
        <dbReference type="ChEBI" id="CHEBI:57623"/>
    </ligand>
</feature>
<feature type="binding site" evidence="5">
    <location>
        <position position="223"/>
    </location>
    <ligand>
        <name>[4Fe-4S] cluster</name>
        <dbReference type="ChEBI" id="CHEBI:49883"/>
    </ligand>
</feature>
<proteinExistence type="inferred from homology"/>
<comment type="function">
    <text evidence="5">Catalyzes the conversion of 1-hydroxy-2-methyl-2-(E)-butenyl 4-diphosphate (HMBPP) into a mixture of isopentenyl diphosphate (IPP) and dimethylallyl diphosphate (DMAPP). Acts in the terminal step of the DOXP/MEP pathway for isoprenoid precursor biosynthesis.</text>
</comment>
<comment type="catalytic activity">
    <reaction evidence="5">
        <text>dimethylallyl diphosphate + 2 oxidized [2Fe-2S]-[ferredoxin] + H2O = (2E)-4-hydroxy-3-methylbut-2-enyl diphosphate + 2 reduced [2Fe-2S]-[ferredoxin] + 2 H(+)</text>
        <dbReference type="Rhea" id="RHEA:24825"/>
        <dbReference type="Rhea" id="RHEA-COMP:10000"/>
        <dbReference type="Rhea" id="RHEA-COMP:10001"/>
        <dbReference type="ChEBI" id="CHEBI:15377"/>
        <dbReference type="ChEBI" id="CHEBI:15378"/>
        <dbReference type="ChEBI" id="CHEBI:33737"/>
        <dbReference type="ChEBI" id="CHEBI:33738"/>
        <dbReference type="ChEBI" id="CHEBI:57623"/>
        <dbReference type="ChEBI" id="CHEBI:128753"/>
        <dbReference type="EC" id="1.17.7.4"/>
    </reaction>
</comment>
<comment type="cofactor">
    <cofactor evidence="5">
        <name>[4Fe-4S] cluster</name>
        <dbReference type="ChEBI" id="CHEBI:49883"/>
    </cofactor>
    <text evidence="5">Binds 1 [4Fe-4S] cluster per subunit.</text>
</comment>
<dbReference type="PANTHER" id="PTHR30426:SF0">
    <property type="entry name" value="4-HYDROXY-3-METHYLBUT-2-ENYL DIPHOSPHATE REDUCTASE"/>
    <property type="match status" value="1"/>
</dbReference>
<comment type="pathway">
    <text evidence="5">Isoprenoid biosynthesis; dimethylallyl diphosphate biosynthesis; dimethylallyl diphosphate from (2E)-4-hydroxy-3-methylbutenyl diphosphate: step 1/1.</text>
</comment>
<comment type="pathway">
    <text evidence="5">Isoprenoid biosynthesis; isopentenyl diphosphate biosynthesis via DXP pathway; isopentenyl diphosphate from 1-deoxy-D-xylulose 5-phosphate: step 6/6.</text>
</comment>
<dbReference type="GO" id="GO:0046872">
    <property type="term" value="F:metal ion binding"/>
    <property type="evidence" value="ECO:0007669"/>
    <property type="project" value="UniProtKB-KW"/>
</dbReference>
<sequence length="383" mass="40810">MQMSEPAEMSHVAKPTAERRRRTTRRRSTPTVTLAEPRGLCWGAERAVRFVERALDLHGSTVYVRREIAHSGELVRHLERLGARFVDSEREIPDGAVCVFSVHGVSPAVRAEAERRSLRVIDATCPLVAGLHQQVSQVAAAGRTVLLIGDAEHEELQGLRGEAPNRTVVVTSVADVADLAIPVDTPLAYLTQTTLSQDQTAEIVEAVRARFTDLVALATDSVCQASQQRENGVKSLSSRCDVVLVVGPADSTETARLLEVAGHAGARAHLVPEGDQVRADWLTGATSVGVTSADTPDSVVDEVLDQLDELGFKHVWVDRTALADIPPLDPGRLPAQSSPAPAQSPAPAPRAAQQPAVPAVPPVVLSAQPTRPVFPGQPALSAK</sequence>
<comment type="similarity">
    <text evidence="5">Belongs to the IspH family.</text>
</comment>
<keyword evidence="1 5" id="KW-0004">4Fe-4S</keyword>
<organism evidence="7 8">
    <name type="scientific">Goodfellowiella coeruleoviolacea</name>
    <dbReference type="NCBI Taxonomy" id="334858"/>
    <lineage>
        <taxon>Bacteria</taxon>
        <taxon>Bacillati</taxon>
        <taxon>Actinomycetota</taxon>
        <taxon>Actinomycetes</taxon>
        <taxon>Pseudonocardiales</taxon>
        <taxon>Pseudonocardiaceae</taxon>
        <taxon>Goodfellowiella</taxon>
    </lineage>
</organism>
<feature type="region of interest" description="Disordered" evidence="6">
    <location>
        <begin position="1"/>
        <end position="32"/>
    </location>
</feature>
<protein>
    <recommendedName>
        <fullName evidence="5">4-hydroxy-3-methylbut-2-enyl diphosphate reductase</fullName>
        <shortName evidence="5">HMBPP reductase</shortName>
        <ecNumber evidence="5">1.17.7.4</ecNumber>
    </recommendedName>
</protein>
<dbReference type="GO" id="GO:0019288">
    <property type="term" value="P:isopentenyl diphosphate biosynthetic process, methylerythritol 4-phosphate pathway"/>
    <property type="evidence" value="ECO:0007669"/>
    <property type="project" value="UniProtKB-UniRule"/>
</dbReference>
<dbReference type="GO" id="GO:0051539">
    <property type="term" value="F:4 iron, 4 sulfur cluster binding"/>
    <property type="evidence" value="ECO:0007669"/>
    <property type="project" value="UniProtKB-UniRule"/>
</dbReference>
<evidence type="ECO:0000256" key="2">
    <source>
        <dbReference type="ARBA" id="ARBA00022723"/>
    </source>
</evidence>
<dbReference type="HAMAP" id="MF_00191">
    <property type="entry name" value="IspH"/>
    <property type="match status" value="1"/>
</dbReference>
<name>A0AAE3GH18_9PSEU</name>
<dbReference type="GO" id="GO:0016114">
    <property type="term" value="P:terpenoid biosynthetic process"/>
    <property type="evidence" value="ECO:0007669"/>
    <property type="project" value="UniProtKB-UniRule"/>
</dbReference>
<feature type="binding site" evidence="5">
    <location>
        <position position="153"/>
    </location>
    <ligand>
        <name>(2E)-4-hydroxy-3-methylbut-2-enyl diphosphate</name>
        <dbReference type="ChEBI" id="CHEBI:128753"/>
    </ligand>
</feature>
<dbReference type="EMBL" id="JAMTCK010000009">
    <property type="protein sequence ID" value="MCP2167199.1"/>
    <property type="molecule type" value="Genomic_DNA"/>
</dbReference>
<feature type="compositionally biased region" description="Low complexity" evidence="6">
    <location>
        <begin position="349"/>
        <end position="369"/>
    </location>
</feature>
<feature type="binding site" evidence="5">
    <location>
        <position position="70"/>
    </location>
    <ligand>
        <name>(2E)-4-hydroxy-3-methylbut-2-enyl diphosphate</name>
        <dbReference type="ChEBI" id="CHEBI:128753"/>
    </ligand>
</feature>
<dbReference type="Gene3D" id="3.40.50.11270">
    <property type="match status" value="1"/>
</dbReference>
<evidence type="ECO:0000256" key="1">
    <source>
        <dbReference type="ARBA" id="ARBA00022485"/>
    </source>
</evidence>
<keyword evidence="8" id="KW-1185">Reference proteome</keyword>
<feature type="binding site" evidence="5">
    <location>
        <position position="103"/>
    </location>
    <ligand>
        <name>(2E)-4-hydroxy-3-methylbut-2-enyl diphosphate</name>
        <dbReference type="ChEBI" id="CHEBI:128753"/>
    </ligand>
</feature>
<accession>A0AAE3GH18</accession>
<dbReference type="Proteomes" id="UP001206128">
    <property type="component" value="Unassembled WGS sequence"/>
</dbReference>
<keyword evidence="5" id="KW-0560">Oxidoreductase</keyword>
<evidence type="ECO:0000256" key="6">
    <source>
        <dbReference type="SAM" id="MobiDB-lite"/>
    </source>
</evidence>
<feature type="binding site" evidence="5">
    <location>
        <position position="125"/>
    </location>
    <ligand>
        <name>[4Fe-4S] cluster</name>
        <dbReference type="ChEBI" id="CHEBI:49883"/>
    </ligand>
</feature>
<feature type="binding site" evidence="5">
    <location>
        <position position="193"/>
    </location>
    <ligand>
        <name>(2E)-4-hydroxy-3-methylbut-2-enyl diphosphate</name>
        <dbReference type="ChEBI" id="CHEBI:128753"/>
    </ligand>
</feature>
<dbReference type="Gene3D" id="3.40.1010.20">
    <property type="entry name" value="4-hydroxy-3-methylbut-2-enyl diphosphate reductase, catalytic domain"/>
    <property type="match status" value="2"/>
</dbReference>
<evidence type="ECO:0000313" key="7">
    <source>
        <dbReference type="EMBL" id="MCP2167199.1"/>
    </source>
</evidence>
<gene>
    <name evidence="5" type="primary">ispH</name>
    <name evidence="7" type="ORF">LX83_004072</name>
</gene>
<evidence type="ECO:0000256" key="5">
    <source>
        <dbReference type="HAMAP-Rule" id="MF_00191"/>
    </source>
</evidence>
<keyword evidence="3 5" id="KW-0408">Iron</keyword>
<feature type="active site" description="Proton donor" evidence="5">
    <location>
        <position position="155"/>
    </location>
</feature>
<evidence type="ECO:0000256" key="3">
    <source>
        <dbReference type="ARBA" id="ARBA00023004"/>
    </source>
</evidence>
<keyword evidence="2 5" id="KW-0479">Metal-binding</keyword>
<dbReference type="InterPro" id="IPR003451">
    <property type="entry name" value="LytB/IspH"/>
</dbReference>
<dbReference type="NCBIfam" id="TIGR00216">
    <property type="entry name" value="ispH_lytB"/>
    <property type="match status" value="1"/>
</dbReference>
<dbReference type="GO" id="GO:0050992">
    <property type="term" value="P:dimethylallyl diphosphate biosynthetic process"/>
    <property type="evidence" value="ECO:0007669"/>
    <property type="project" value="UniProtKB-UniRule"/>
</dbReference>
<comment type="caution">
    <text evidence="7">The sequence shown here is derived from an EMBL/GenBank/DDBJ whole genome shotgun (WGS) entry which is preliminary data.</text>
</comment>